<reference evidence="2" key="2">
    <citation type="submission" date="2023-01" db="EMBL/GenBank/DDBJ databases">
        <authorList>
            <person name="Uljanovas D."/>
        </authorList>
    </citation>
    <scope>NUCLEOTIDE SEQUENCE</scope>
    <source>
        <strain evidence="2">H19</strain>
    </source>
</reference>
<dbReference type="InterPro" id="IPR027304">
    <property type="entry name" value="Trigger_fact/SurA_dom_sf"/>
</dbReference>
<evidence type="ECO:0000256" key="1">
    <source>
        <dbReference type="SAM" id="Coils"/>
    </source>
</evidence>
<dbReference type="EMBL" id="JAQJJM010000042">
    <property type="protein sequence ID" value="MDN5133351.1"/>
    <property type="molecule type" value="Genomic_DNA"/>
</dbReference>
<feature type="coiled-coil region" evidence="1">
    <location>
        <begin position="144"/>
        <end position="185"/>
    </location>
</feature>
<dbReference type="AlphaFoldDB" id="A0AAP4Q0L1"/>
<name>A0AAP4Q0L1_9BACT</name>
<protein>
    <submittedName>
        <fullName evidence="2">Uncharacterized protein</fullName>
    </submittedName>
</protein>
<evidence type="ECO:0000313" key="3">
    <source>
        <dbReference type="Proteomes" id="UP001171508"/>
    </source>
</evidence>
<evidence type="ECO:0000313" key="2">
    <source>
        <dbReference type="EMBL" id="MDN5133351.1"/>
    </source>
</evidence>
<gene>
    <name evidence="2" type="ORF">PJV92_11535</name>
</gene>
<comment type="caution">
    <text evidence="2">The sequence shown here is derived from an EMBL/GenBank/DDBJ whole genome shotgun (WGS) entry which is preliminary data.</text>
</comment>
<organism evidence="2 3">
    <name type="scientific">Aliarcobacter butzleri</name>
    <dbReference type="NCBI Taxonomy" id="28197"/>
    <lineage>
        <taxon>Bacteria</taxon>
        <taxon>Pseudomonadati</taxon>
        <taxon>Campylobacterota</taxon>
        <taxon>Epsilonproteobacteria</taxon>
        <taxon>Campylobacterales</taxon>
        <taxon>Arcobacteraceae</taxon>
        <taxon>Aliarcobacter</taxon>
    </lineage>
</organism>
<dbReference type="SUPFAM" id="SSF109998">
    <property type="entry name" value="Triger factor/SurA peptide-binding domain-like"/>
    <property type="match status" value="1"/>
</dbReference>
<dbReference type="RefSeq" id="WP_301344067.1">
    <property type="nucleotide sequence ID" value="NZ_JAPZCV010000004.1"/>
</dbReference>
<dbReference type="Gene3D" id="6.10.140.970">
    <property type="match status" value="1"/>
</dbReference>
<reference evidence="2" key="1">
    <citation type="journal article" date="2023" name="Microorganisms">
        <title>Genomic Characterization of Arcobacter butzleri Strains Isolated from Various Sources in Lithuania.</title>
        <authorList>
            <person name="Uljanovas D."/>
            <person name="Golz G."/>
            <person name="Fleischmann S."/>
            <person name="Kudirkiene E."/>
            <person name="Kasetiene N."/>
            <person name="Grineviciene A."/>
            <person name="Tamuleviciene E."/>
            <person name="Aksomaitiene J."/>
            <person name="Alter T."/>
            <person name="Malakauskas M."/>
        </authorList>
    </citation>
    <scope>NUCLEOTIDE SEQUENCE</scope>
    <source>
        <strain evidence="2">H19</strain>
    </source>
</reference>
<keyword evidence="1" id="KW-0175">Coiled coil</keyword>
<sequence>MTFKETMTKLDEVTSKPIFSKEKNLEISKNLLSTIIKIPENCIKEMNIGISSIKIVNMNNLYKIYRLNKFLDKCEKLVISRGYEIITNKNKKGIIVKICLGGLIIKELFSTSKEQIIINYTEWILKYEESKIFFFKPISVLKTEALAEKQRKKTEAKAQRIEKTEALAEKQRKKTEAKAQKIKNNLALEVWPKNEVDKIKGTEADKKDFYEKNKSKFVDPETYEASHILVKTETLAEKHITQIKGILTKEKFNNLLKDLELTKKEFSNIIGISYITINNWNIIPSWVNIWFENYIKAKDMDKVINAIKPHIKE</sequence>
<accession>A0AAP4Q0L1</accession>
<proteinExistence type="predicted"/>
<dbReference type="Proteomes" id="UP001171508">
    <property type="component" value="Unassembled WGS sequence"/>
</dbReference>